<keyword evidence="4" id="KW-0342">GTP-binding</keyword>
<dbReference type="AlphaFoldDB" id="A0A5Q4ZX20"/>
<evidence type="ECO:0000256" key="3">
    <source>
        <dbReference type="ARBA" id="ARBA00022801"/>
    </source>
</evidence>
<keyword evidence="2" id="KW-0547">Nucleotide-binding</keyword>
<dbReference type="PANTHER" id="PTHR10465">
    <property type="entry name" value="TRANSMEMBRANE GTPASE FZO1"/>
    <property type="match status" value="1"/>
</dbReference>
<protein>
    <submittedName>
        <fullName evidence="8">GTPase Era</fullName>
    </submittedName>
</protein>
<evidence type="ECO:0000256" key="2">
    <source>
        <dbReference type="ARBA" id="ARBA00022741"/>
    </source>
</evidence>
<dbReference type="GO" id="GO:0003924">
    <property type="term" value="F:GTPase activity"/>
    <property type="evidence" value="ECO:0007669"/>
    <property type="project" value="InterPro"/>
</dbReference>
<dbReference type="GO" id="GO:0005525">
    <property type="term" value="F:GTP binding"/>
    <property type="evidence" value="ECO:0007669"/>
    <property type="project" value="UniProtKB-KW"/>
</dbReference>
<evidence type="ECO:0000259" key="7">
    <source>
        <dbReference type="Pfam" id="PF00350"/>
    </source>
</evidence>
<dbReference type="InterPro" id="IPR045063">
    <property type="entry name" value="Dynamin_N"/>
</dbReference>
<reference evidence="8" key="1">
    <citation type="submission" date="2019-09" db="EMBL/GenBank/DDBJ databases">
        <authorList>
            <person name="Hjerde E."/>
        </authorList>
    </citation>
    <scope>NUCLEOTIDE SEQUENCE</scope>
    <source>
        <strain evidence="8">06/09/160</strain>
    </source>
</reference>
<organism evidence="8">
    <name type="scientific">Aliivibrio wodanis</name>
    <dbReference type="NCBI Taxonomy" id="80852"/>
    <lineage>
        <taxon>Bacteria</taxon>
        <taxon>Pseudomonadati</taxon>
        <taxon>Pseudomonadota</taxon>
        <taxon>Gammaproteobacteria</taxon>
        <taxon>Vibrionales</taxon>
        <taxon>Vibrionaceae</taxon>
        <taxon>Aliivibrio</taxon>
    </lineage>
</organism>
<keyword evidence="5" id="KW-0472">Membrane</keyword>
<sequence length="751" mass="85406">MNNVYIEHNPFLIETKFEINGQTPADGFSLNNCLGKRIQSWVETFFIDLQKLFNGEGDFDLTFKGVESDWMDIKDAAEVAIKTGMKIQLNWVPVKETEVRLADVKVLMNEAKENPIFKAFLDGDIDLNRQFEDAFNNDFDVYVVATMSSGKSTLLNAMLSKDLFPAANEATTATIAQITDNKTLGDKYTGQSYNFDGNELNSSDNLTLALMKEWNSDQIIKKIDIEGNIAAISERDNVRLVLTDTPGPNNSQDDRHELATMSYIQDSSRNPLILYVLNATQLGTNDDKNLLGLIAEQMESGGKQSKDRFIFVINKMDNFDPENGECIVNAINNVKTYLSNNGIESPTVYPISALLSRLLRLHPDALSRKERGDKNTLEELFLEEVSMDLPSYMSLNSKIHHALGRRNLQQAELRSGVPAIESMIDEHINKYSFPDRLTRAYSSLKGLIDRGLCKAEMEEKLEYEEQNLEIVKEQIKQLKAKKKKGFDTKSHQENVKREGKALPDEVQAVLTTLETNVRKEINKYSLEFEGEVSPRDATSKLNSVVEELSFYNKKIINEYEAAFLDSQTAIKAELHQEYKKYVEALFSDSKNLHFPTLEGLKDTIESISLNLDITDEDIATKKVVTGTTTVSDSTWYKPWTYFSTREVKTWGTEEYIDLSLLWEKHNIEITGSFNELVNGAREKIEGDKMLLINKYLAFLDNEFSYKFNELLQDLDNLVGDAALREKAIKAAKFEIKRINEFESKLESVLKL</sequence>
<dbReference type="EMBL" id="LR721751">
    <property type="protein sequence ID" value="VVV06329.1"/>
    <property type="molecule type" value="Genomic_DNA"/>
</dbReference>
<dbReference type="GO" id="GO:0008053">
    <property type="term" value="P:mitochondrial fusion"/>
    <property type="evidence" value="ECO:0007669"/>
    <property type="project" value="TreeGrafter"/>
</dbReference>
<dbReference type="GO" id="GO:0016020">
    <property type="term" value="C:membrane"/>
    <property type="evidence" value="ECO:0007669"/>
    <property type="project" value="UniProtKB-SubCell"/>
</dbReference>
<evidence type="ECO:0000256" key="6">
    <source>
        <dbReference type="SAM" id="Coils"/>
    </source>
</evidence>
<dbReference type="SUPFAM" id="SSF52540">
    <property type="entry name" value="P-loop containing nucleoside triphosphate hydrolases"/>
    <property type="match status" value="1"/>
</dbReference>
<dbReference type="Gene3D" id="3.40.50.300">
    <property type="entry name" value="P-loop containing nucleotide triphosphate hydrolases"/>
    <property type="match status" value="1"/>
</dbReference>
<keyword evidence="6" id="KW-0175">Coiled coil</keyword>
<dbReference type="InterPro" id="IPR027417">
    <property type="entry name" value="P-loop_NTPase"/>
</dbReference>
<dbReference type="PANTHER" id="PTHR10465:SF0">
    <property type="entry name" value="SARCALUMENIN"/>
    <property type="match status" value="1"/>
</dbReference>
<evidence type="ECO:0000256" key="4">
    <source>
        <dbReference type="ARBA" id="ARBA00023134"/>
    </source>
</evidence>
<evidence type="ECO:0000256" key="1">
    <source>
        <dbReference type="ARBA" id="ARBA00004370"/>
    </source>
</evidence>
<comment type="subcellular location">
    <subcellularLocation>
        <location evidence="1">Membrane</location>
    </subcellularLocation>
</comment>
<dbReference type="InterPro" id="IPR027094">
    <property type="entry name" value="Mitofusin_fam"/>
</dbReference>
<gene>
    <name evidence="8" type="primary">era_2</name>
    <name evidence="8" type="ORF">AW0309160_03819</name>
</gene>
<accession>A0A5Q4ZX20</accession>
<keyword evidence="3" id="KW-0378">Hydrolase</keyword>
<feature type="domain" description="Dynamin N-terminal" evidence="7">
    <location>
        <begin position="141"/>
        <end position="316"/>
    </location>
</feature>
<feature type="coiled-coil region" evidence="6">
    <location>
        <begin position="454"/>
        <end position="481"/>
    </location>
</feature>
<dbReference type="Pfam" id="PF00350">
    <property type="entry name" value="Dynamin_N"/>
    <property type="match status" value="1"/>
</dbReference>
<evidence type="ECO:0000313" key="8">
    <source>
        <dbReference type="EMBL" id="VVV06329.1"/>
    </source>
</evidence>
<name>A0A5Q4ZX20_9GAMM</name>
<proteinExistence type="predicted"/>
<evidence type="ECO:0000256" key="5">
    <source>
        <dbReference type="ARBA" id="ARBA00023136"/>
    </source>
</evidence>